<dbReference type="OMA" id="IPTDNHL"/>
<reference evidence="10" key="2">
    <citation type="submission" date="2025-08" db="UniProtKB">
        <authorList>
            <consortium name="RefSeq"/>
        </authorList>
    </citation>
    <scope>IDENTIFICATION</scope>
</reference>
<keyword evidence="5" id="KW-0539">Nucleus</keyword>
<dbReference type="InterPro" id="IPR009057">
    <property type="entry name" value="Homeodomain-like_sf"/>
</dbReference>
<dbReference type="RefSeq" id="XP_016704436.1">
    <property type="nucleotide sequence ID" value="XM_016848947.1"/>
</dbReference>
<dbReference type="FunFam" id="1.10.10.60:FF:000007">
    <property type="entry name" value="Two-component response regulator"/>
    <property type="match status" value="1"/>
</dbReference>
<dbReference type="InterPro" id="IPR011006">
    <property type="entry name" value="CheY-like_superfamily"/>
</dbReference>
<dbReference type="OrthoDB" id="21225at2759"/>
<dbReference type="AlphaFoldDB" id="A0A1U8KPN2"/>
<name>A0A1U8KPN2_GOSHI</name>
<dbReference type="PaxDb" id="3635-A0A1U8KPN2"/>
<feature type="domain" description="Response regulatory" evidence="8">
    <location>
        <begin position="17"/>
        <end position="132"/>
    </location>
</feature>
<dbReference type="InterPro" id="IPR001005">
    <property type="entry name" value="SANT/Myb"/>
</dbReference>
<dbReference type="GO" id="GO:0009736">
    <property type="term" value="P:cytokinin-activated signaling pathway"/>
    <property type="evidence" value="ECO:0007669"/>
    <property type="project" value="InterPro"/>
</dbReference>
<evidence type="ECO:0000256" key="7">
    <source>
        <dbReference type="SAM" id="MobiDB-lite"/>
    </source>
</evidence>
<dbReference type="PANTHER" id="PTHR43874">
    <property type="entry name" value="TWO-COMPONENT RESPONSE REGULATOR"/>
    <property type="match status" value="1"/>
</dbReference>
<dbReference type="PROSITE" id="PS50110">
    <property type="entry name" value="RESPONSE_REGULATORY"/>
    <property type="match status" value="1"/>
</dbReference>
<comment type="caution">
    <text evidence="6">Lacks conserved residue(s) required for the propagation of feature annotation.</text>
</comment>
<dbReference type="Gene3D" id="3.40.50.2300">
    <property type="match status" value="1"/>
</dbReference>
<keyword evidence="2" id="KW-0902">Two-component regulatory system</keyword>
<evidence type="ECO:0000256" key="5">
    <source>
        <dbReference type="ARBA" id="ARBA00023242"/>
    </source>
</evidence>
<dbReference type="NCBIfam" id="TIGR01557">
    <property type="entry name" value="myb_SHAQKYF"/>
    <property type="match status" value="1"/>
</dbReference>
<dbReference type="GO" id="GO:0005634">
    <property type="term" value="C:nucleus"/>
    <property type="evidence" value="ECO:0007669"/>
    <property type="project" value="UniProtKB-SubCell"/>
</dbReference>
<dbReference type="SMART" id="SM00448">
    <property type="entry name" value="REC"/>
    <property type="match status" value="1"/>
</dbReference>
<keyword evidence="4" id="KW-0804">Transcription</keyword>
<dbReference type="Gene3D" id="1.10.10.60">
    <property type="entry name" value="Homeodomain-like"/>
    <property type="match status" value="1"/>
</dbReference>
<evidence type="ECO:0000256" key="3">
    <source>
        <dbReference type="ARBA" id="ARBA00023015"/>
    </source>
</evidence>
<dbReference type="KEGG" id="ghi:107919491"/>
<gene>
    <name evidence="10" type="primary">LOC107919491</name>
</gene>
<evidence type="ECO:0000256" key="1">
    <source>
        <dbReference type="ARBA" id="ARBA00004123"/>
    </source>
</evidence>
<dbReference type="InterPro" id="IPR006447">
    <property type="entry name" value="Myb_dom_plants"/>
</dbReference>
<dbReference type="Pfam" id="PF00249">
    <property type="entry name" value="Myb_DNA-binding"/>
    <property type="match status" value="1"/>
</dbReference>
<dbReference type="InterPro" id="IPR045279">
    <property type="entry name" value="ARR-like"/>
</dbReference>
<evidence type="ECO:0000256" key="4">
    <source>
        <dbReference type="ARBA" id="ARBA00023163"/>
    </source>
</evidence>
<dbReference type="GO" id="GO:0000160">
    <property type="term" value="P:phosphorelay signal transduction system"/>
    <property type="evidence" value="ECO:0007669"/>
    <property type="project" value="UniProtKB-KW"/>
</dbReference>
<protein>
    <submittedName>
        <fullName evidence="10">Two-component response regulator ARR1</fullName>
    </submittedName>
</protein>
<dbReference type="SUPFAM" id="SSF52172">
    <property type="entry name" value="CheY-like"/>
    <property type="match status" value="1"/>
</dbReference>
<evidence type="ECO:0000256" key="2">
    <source>
        <dbReference type="ARBA" id="ARBA00023012"/>
    </source>
</evidence>
<dbReference type="PANTHER" id="PTHR43874:SF58">
    <property type="entry name" value="TWO-COMPONENT RESPONSE REGULATOR-LIKE APRR8-RELATED"/>
    <property type="match status" value="1"/>
</dbReference>
<dbReference type="SUPFAM" id="SSF46689">
    <property type="entry name" value="Homeodomain-like"/>
    <property type="match status" value="1"/>
</dbReference>
<dbReference type="GO" id="GO:0003677">
    <property type="term" value="F:DNA binding"/>
    <property type="evidence" value="ECO:0007669"/>
    <property type="project" value="InterPro"/>
</dbReference>
<evidence type="ECO:0000313" key="9">
    <source>
        <dbReference type="Proteomes" id="UP000818029"/>
    </source>
</evidence>
<keyword evidence="3" id="KW-0805">Transcription regulation</keyword>
<keyword evidence="9" id="KW-1185">Reference proteome</keyword>
<feature type="region of interest" description="Disordered" evidence="7">
    <location>
        <begin position="173"/>
        <end position="192"/>
    </location>
</feature>
<dbReference type="Proteomes" id="UP000818029">
    <property type="component" value="Chromosome A12"/>
</dbReference>
<proteinExistence type="predicted"/>
<evidence type="ECO:0000259" key="8">
    <source>
        <dbReference type="PROSITE" id="PS50110"/>
    </source>
</evidence>
<dbReference type="InterPro" id="IPR001789">
    <property type="entry name" value="Sig_transdc_resp-reg_receiver"/>
</dbReference>
<dbReference type="GeneID" id="107919491"/>
<comment type="subcellular location">
    <subcellularLocation>
        <location evidence="1">Nucleus</location>
    </subcellularLocation>
</comment>
<organism evidence="9 10">
    <name type="scientific">Gossypium hirsutum</name>
    <name type="common">Upland cotton</name>
    <name type="synonym">Gossypium mexicanum</name>
    <dbReference type="NCBI Taxonomy" id="3635"/>
    <lineage>
        <taxon>Eukaryota</taxon>
        <taxon>Viridiplantae</taxon>
        <taxon>Streptophyta</taxon>
        <taxon>Embryophyta</taxon>
        <taxon>Tracheophyta</taxon>
        <taxon>Spermatophyta</taxon>
        <taxon>Magnoliopsida</taxon>
        <taxon>eudicotyledons</taxon>
        <taxon>Gunneridae</taxon>
        <taxon>Pentapetalae</taxon>
        <taxon>rosids</taxon>
        <taxon>malvids</taxon>
        <taxon>Malvales</taxon>
        <taxon>Malvaceae</taxon>
        <taxon>Malvoideae</taxon>
        <taxon>Gossypium</taxon>
    </lineage>
</organism>
<reference evidence="9" key="1">
    <citation type="journal article" date="2020" name="Nat. Genet.">
        <title>Genomic diversifications of five Gossypium allopolyploid species and their impact on cotton improvement.</title>
        <authorList>
            <person name="Chen Z.J."/>
            <person name="Sreedasyam A."/>
            <person name="Ando A."/>
            <person name="Song Q."/>
            <person name="De Santiago L.M."/>
            <person name="Hulse-Kemp A.M."/>
            <person name="Ding M."/>
            <person name="Ye W."/>
            <person name="Kirkbride R.C."/>
            <person name="Jenkins J."/>
            <person name="Plott C."/>
            <person name="Lovell J."/>
            <person name="Lin Y.M."/>
            <person name="Vaughn R."/>
            <person name="Liu B."/>
            <person name="Simpson S."/>
            <person name="Scheffler B.E."/>
            <person name="Wen L."/>
            <person name="Saski C.A."/>
            <person name="Grover C.E."/>
            <person name="Hu G."/>
            <person name="Conover J.L."/>
            <person name="Carlson J.W."/>
            <person name="Shu S."/>
            <person name="Boston L.B."/>
            <person name="Williams M."/>
            <person name="Peterson D.G."/>
            <person name="McGee K."/>
            <person name="Jones D.C."/>
            <person name="Wendel J.F."/>
            <person name="Stelly D.M."/>
            <person name="Grimwood J."/>
            <person name="Schmutz J."/>
        </authorList>
    </citation>
    <scope>NUCLEOTIDE SEQUENCE [LARGE SCALE GENOMIC DNA]</scope>
    <source>
        <strain evidence="9">cv. TM-1</strain>
    </source>
</reference>
<evidence type="ECO:0000313" key="10">
    <source>
        <dbReference type="RefSeq" id="XP_016704436.1"/>
    </source>
</evidence>
<sequence length="314" mass="35428">MAISYESNMNNVYAGVTVLLVDGDSTCLIILSKMLRSFGYKVVTTKQATDALCIIRDQQHKIDLVLMEACLHDMDKYELLETIRNISSIPIIVMSTDYDRNSVLGSLFKGATLHLEKPITMDDIKNLWQFTLIKGQEINVPIVEAKSCIKEVQSMESALGVVVDGRRNLRDEKRKRPLEVENDKEGDNCDQGSSTLKKPKLIWTNELHNRFLQAIDMLGSEAYPKKILQVMNVTGLRKENVSSHLQKHRLLLKRQQEAIQNTISSTVSQAASHHALSEFSPRNGFHRFTDTAQTTSVAEQHGYINDLVQDNLNG</sequence>
<dbReference type="CDD" id="cd17584">
    <property type="entry name" value="REC_typeB_ARR-like"/>
    <property type="match status" value="1"/>
</dbReference>
<evidence type="ECO:0000256" key="6">
    <source>
        <dbReference type="PROSITE-ProRule" id="PRU00169"/>
    </source>
</evidence>
<feature type="compositionally biased region" description="Basic and acidic residues" evidence="7">
    <location>
        <begin position="173"/>
        <end position="187"/>
    </location>
</feature>
<dbReference type="Pfam" id="PF00072">
    <property type="entry name" value="Response_reg"/>
    <property type="match status" value="1"/>
</dbReference>
<accession>A0A1U8KPN2</accession>